<keyword evidence="2" id="KW-1133">Transmembrane helix</keyword>
<feature type="transmembrane region" description="Helical" evidence="2">
    <location>
        <begin position="488"/>
        <end position="511"/>
    </location>
</feature>
<comment type="caution">
    <text evidence="3">The sequence shown here is derived from an EMBL/GenBank/DDBJ whole genome shotgun (WGS) entry which is preliminary data.</text>
</comment>
<organism evidence="3 4">
    <name type="scientific">Glaciimonas soli</name>
    <dbReference type="NCBI Taxonomy" id="2590999"/>
    <lineage>
        <taxon>Bacteria</taxon>
        <taxon>Pseudomonadati</taxon>
        <taxon>Pseudomonadota</taxon>
        <taxon>Betaproteobacteria</taxon>
        <taxon>Burkholderiales</taxon>
        <taxon>Oxalobacteraceae</taxon>
        <taxon>Glaciimonas</taxon>
    </lineage>
</organism>
<keyword evidence="4" id="KW-1185">Reference proteome</keyword>
<feature type="compositionally biased region" description="Gly residues" evidence="1">
    <location>
        <begin position="165"/>
        <end position="183"/>
    </location>
</feature>
<proteinExistence type="predicted"/>
<feature type="transmembrane region" description="Helical" evidence="2">
    <location>
        <begin position="628"/>
        <end position="647"/>
    </location>
</feature>
<keyword evidence="2" id="KW-0812">Transmembrane</keyword>
<reference evidence="3 4" key="1">
    <citation type="submission" date="2019-10" db="EMBL/GenBank/DDBJ databases">
        <title>Glaciimonas soli sp. nov., a psychrophilic bacterium isolated from the forest soil of a high elevation mountain in Taiwan.</title>
        <authorList>
            <person name="Wang L.-T."/>
            <person name="Shieh W.Y."/>
        </authorList>
    </citation>
    <scope>NUCLEOTIDE SEQUENCE [LARGE SCALE GENOMIC DNA]</scope>
    <source>
        <strain evidence="3 4">GS1</strain>
    </source>
</reference>
<dbReference type="EMBL" id="WINI01000004">
    <property type="protein sequence ID" value="MQR00692.1"/>
    <property type="molecule type" value="Genomic_DNA"/>
</dbReference>
<dbReference type="Gene3D" id="3.60.15.10">
    <property type="entry name" value="Ribonuclease Z/Hydroxyacylglutathione hydrolase-like"/>
    <property type="match status" value="1"/>
</dbReference>
<dbReference type="OrthoDB" id="9761531at2"/>
<dbReference type="AlphaFoldDB" id="A0A843YTW2"/>
<protein>
    <submittedName>
        <fullName evidence="3">Uncharacterized protein</fullName>
    </submittedName>
</protein>
<evidence type="ECO:0000256" key="2">
    <source>
        <dbReference type="SAM" id="Phobius"/>
    </source>
</evidence>
<evidence type="ECO:0000256" key="1">
    <source>
        <dbReference type="SAM" id="MobiDB-lite"/>
    </source>
</evidence>
<name>A0A843YTW2_9BURK</name>
<accession>A0A843YTW2</accession>
<evidence type="ECO:0000313" key="3">
    <source>
        <dbReference type="EMBL" id="MQR00692.1"/>
    </source>
</evidence>
<dbReference type="InterPro" id="IPR036866">
    <property type="entry name" value="RibonucZ/Hydroxyglut_hydro"/>
</dbReference>
<dbReference type="RefSeq" id="WP_153234320.1">
    <property type="nucleotide sequence ID" value="NZ_WINI01000004.1"/>
</dbReference>
<gene>
    <name evidence="3" type="ORF">GEV47_08360</name>
</gene>
<keyword evidence="2" id="KW-0472">Membrane</keyword>
<feature type="region of interest" description="Disordered" evidence="1">
    <location>
        <begin position="151"/>
        <end position="183"/>
    </location>
</feature>
<dbReference type="Proteomes" id="UP000451565">
    <property type="component" value="Unassembled WGS sequence"/>
</dbReference>
<sequence length="1048" mass="110991">MKSLSNNPEETIWQITEGDIPTWYVADTVSLPQYLAKNPYRSVIRIFAREVILVDDTSWQAALGVSPIDLRIDCETIKIVGHVTVNFSGTDTALGWKSKISKVGDEGFTGGAISINAVRIDFDDNSSKLSVMANGGAGGNGAEGMFGFPGADIPPLQPGHPPLSGGPGGHGGDGGNGGKGGNGGSISIAVSSAEYKLGLEKQLLVQALGGTAGEGGKGGTLGKGGKGSPATSRFPCGEDGPDGIPGNPGAVGSSGNDGNAKVESLSFGALANCMLNDQVPNGLEIRMHRMITAAVLSSLKGSSNSLNTKLKWLQDLAAPSALNLPTVTTRIEETLASQKQYDSTPPRYQRKVSVSAAITLLQSLANIGNDDYQKINQLKAAIFNSSMKQGVTRQNDLNEIRQTLSSSIVDPKEVYKSGFSVRMQLAAKSLASQSKLNGIADIELDDLFKLMDKEYGIGADGMDADAGFLFGDVLGEFDSLMATSISEMALGLEGIAIIGGLAAFTIITVAFQMSLWGHNNAEEIAYQKALEQWVRDTKKWQLEEAKEKLTYQAIVEQNKAQGARELQLSLARSRQKAKEDTKTIVRNDFGRRYIGVLDSLDPVEDKPGNFIAVFDCLLCPLMTDTASLSAFIANAFLGFSFVITIPLTDNEIKGIVPGEWHKLEAKTIGSGTSSIDTYISGSNIGAGTTIGTVFELPARIAAEFLTPTLEPVIGPLLDQLFQNIPVPVKQNDPIPKLRIPNVTIPSIDTVIVRNIGQGACHSLNATVGGNSKVFFWHDIGFGSPADSASMTILVGEIVKSEAAICLSHWDRDHYRLSTLALGRLLTSNTFLSPSYGIKGPTVERIVSAILLAGKNKGIPSLYLGGPTIPAFAQNSIGAWKGVDFAAVTVVAAALIPNNVVLSASTKSESSWDKNNNYSVAATISGANGFKILLPGDCSYSYIPIQQKANLSHLEATHHGSKWSLLKSSGAGVGTISDNDIPPTKAGQPAVLVLSNGKGNSYGHSAALIKPYYDPKNWNKSILETSTLQANISLDVTFPQLEILTMDDV</sequence>
<evidence type="ECO:0000313" key="4">
    <source>
        <dbReference type="Proteomes" id="UP000451565"/>
    </source>
</evidence>